<proteinExistence type="predicted"/>
<sequence length="98" mass="11069">MNSSVYRQRRPNEHHTRPEPTATQLLRLQRCYGPVPTATLATLVLRLASSATCQPTDDPTLQMTTDEDGQLLQIRFGCTNFSVSFQLQGYIRDGAWDN</sequence>
<name>A0AAV4FZQ5_9GAST</name>
<keyword evidence="3" id="KW-1185">Reference proteome</keyword>
<accession>A0AAV4FZQ5</accession>
<gene>
    <name evidence="2" type="ORF">ElyMa_003994100</name>
</gene>
<evidence type="ECO:0000313" key="3">
    <source>
        <dbReference type="Proteomes" id="UP000762676"/>
    </source>
</evidence>
<protein>
    <submittedName>
        <fullName evidence="2">Uncharacterized protein</fullName>
    </submittedName>
</protein>
<dbReference type="Proteomes" id="UP000762676">
    <property type="component" value="Unassembled WGS sequence"/>
</dbReference>
<reference evidence="2 3" key="1">
    <citation type="journal article" date="2021" name="Elife">
        <title>Chloroplast acquisition without the gene transfer in kleptoplastic sea slugs, Plakobranchus ocellatus.</title>
        <authorList>
            <person name="Maeda T."/>
            <person name="Takahashi S."/>
            <person name="Yoshida T."/>
            <person name="Shimamura S."/>
            <person name="Takaki Y."/>
            <person name="Nagai Y."/>
            <person name="Toyoda A."/>
            <person name="Suzuki Y."/>
            <person name="Arimoto A."/>
            <person name="Ishii H."/>
            <person name="Satoh N."/>
            <person name="Nishiyama T."/>
            <person name="Hasebe M."/>
            <person name="Maruyama T."/>
            <person name="Minagawa J."/>
            <person name="Obokata J."/>
            <person name="Shigenobu S."/>
        </authorList>
    </citation>
    <scope>NUCLEOTIDE SEQUENCE [LARGE SCALE GENOMIC DNA]</scope>
</reference>
<evidence type="ECO:0000313" key="2">
    <source>
        <dbReference type="EMBL" id="GFR78431.1"/>
    </source>
</evidence>
<evidence type="ECO:0000256" key="1">
    <source>
        <dbReference type="SAM" id="MobiDB-lite"/>
    </source>
</evidence>
<dbReference type="EMBL" id="BMAT01008128">
    <property type="protein sequence ID" value="GFR78431.1"/>
    <property type="molecule type" value="Genomic_DNA"/>
</dbReference>
<comment type="caution">
    <text evidence="2">The sequence shown here is derived from an EMBL/GenBank/DDBJ whole genome shotgun (WGS) entry which is preliminary data.</text>
</comment>
<organism evidence="2 3">
    <name type="scientific">Elysia marginata</name>
    <dbReference type="NCBI Taxonomy" id="1093978"/>
    <lineage>
        <taxon>Eukaryota</taxon>
        <taxon>Metazoa</taxon>
        <taxon>Spiralia</taxon>
        <taxon>Lophotrochozoa</taxon>
        <taxon>Mollusca</taxon>
        <taxon>Gastropoda</taxon>
        <taxon>Heterobranchia</taxon>
        <taxon>Euthyneura</taxon>
        <taxon>Panpulmonata</taxon>
        <taxon>Sacoglossa</taxon>
        <taxon>Placobranchoidea</taxon>
        <taxon>Plakobranchidae</taxon>
        <taxon>Elysia</taxon>
    </lineage>
</organism>
<dbReference type="AlphaFoldDB" id="A0AAV4FZQ5"/>
<feature type="region of interest" description="Disordered" evidence="1">
    <location>
        <begin position="1"/>
        <end position="22"/>
    </location>
</feature>